<dbReference type="Pfam" id="PF04865">
    <property type="entry name" value="Baseplate_J"/>
    <property type="match status" value="1"/>
</dbReference>
<evidence type="ECO:0000313" key="2">
    <source>
        <dbReference type="EMBL" id="KAA9370920.1"/>
    </source>
</evidence>
<keyword evidence="3" id="KW-1185">Reference proteome</keyword>
<name>A0A5N1K5W2_9HYPH</name>
<sequence>MRIYERLGMVEDRAIHDCNSSCVAVYNAFSPSTAQGTGLSSVVKINAIARALPSYSSVDLRLIGQAGTTIVNGNASDENNQQWNLPETVVIPPSGETTVTATADALGSIRAQAGSITNIGTPTRGWQSVTNPLAAVEGAPVESDADLRRRQSVSTALPSLTVLDGMIGAVASLNGVTRYKAYENDKSLTDAHGIPSHSLSLIVEAGDAQAIGDAIMTKKTPGTGTYGTTQVSAVDAFGITHLISFFRPTIVPASVSMQVRVFAGYTTTVETAIKQAVVDYIKALNISDVVSVSRLYAPATLYNDSRSRTFEIMPNTLMIARDGSSPVPVDITLAFNEAADCRVDDVQIVIVA</sequence>
<feature type="domain" description="Baseplate protein J-like barrel" evidence="1">
    <location>
        <begin position="60"/>
        <end position="136"/>
    </location>
</feature>
<comment type="caution">
    <text evidence="2">The sequence shown here is derived from an EMBL/GenBank/DDBJ whole genome shotgun (WGS) entry which is preliminary data.</text>
</comment>
<protein>
    <recommendedName>
        <fullName evidence="1">Baseplate protein J-like barrel domain-containing protein</fullName>
    </recommendedName>
</protein>
<organism evidence="2 3">
    <name type="scientific">Ochrobactrum quorumnocens</name>
    <dbReference type="NCBI Taxonomy" id="271865"/>
    <lineage>
        <taxon>Bacteria</taxon>
        <taxon>Pseudomonadati</taxon>
        <taxon>Pseudomonadota</taxon>
        <taxon>Alphaproteobacteria</taxon>
        <taxon>Hyphomicrobiales</taxon>
        <taxon>Brucellaceae</taxon>
        <taxon>Brucella/Ochrobactrum group</taxon>
        <taxon>Ochrobactrum</taxon>
    </lineage>
</organism>
<dbReference type="AlphaFoldDB" id="A0A5N1K5W2"/>
<evidence type="ECO:0000313" key="3">
    <source>
        <dbReference type="Proteomes" id="UP000327108"/>
    </source>
</evidence>
<proteinExistence type="predicted"/>
<reference evidence="2 3" key="1">
    <citation type="submission" date="2019-09" db="EMBL/GenBank/DDBJ databases">
        <title>Biological control of the noxious weed angled onion (Allium triquetrum) thwarted by endophytic bacteria in Victoria, Australia.</title>
        <authorList>
            <person name="Tehranchian P."/>
            <person name="Adair R.J."/>
            <person name="Van T.H."/>
            <person name="Morrison P.D."/>
            <person name="Williams H."/>
            <person name="Lawrie A.C."/>
        </authorList>
    </citation>
    <scope>NUCLEOTIDE SEQUENCE [LARGE SCALE GENOMIC DNA]</scope>
    <source>
        <strain evidence="2 3">RPTAtOch1</strain>
    </source>
</reference>
<accession>A0A5N1K5W2</accession>
<gene>
    <name evidence="2" type="ORF">F3W84_00415</name>
</gene>
<dbReference type="Proteomes" id="UP000327108">
    <property type="component" value="Unassembled WGS sequence"/>
</dbReference>
<evidence type="ECO:0000259" key="1">
    <source>
        <dbReference type="Pfam" id="PF04865"/>
    </source>
</evidence>
<dbReference type="InterPro" id="IPR006949">
    <property type="entry name" value="Barrel_Baseplate_J-like"/>
</dbReference>
<dbReference type="EMBL" id="VYXQ01000001">
    <property type="protein sequence ID" value="KAA9370920.1"/>
    <property type="molecule type" value="Genomic_DNA"/>
</dbReference>